<dbReference type="InterPro" id="IPR055354">
    <property type="entry name" value="DUF7507"/>
</dbReference>
<evidence type="ECO:0000313" key="3">
    <source>
        <dbReference type="Proteomes" id="UP000663440"/>
    </source>
</evidence>
<protein>
    <submittedName>
        <fullName evidence="2">T9SS sorting signal type C domain-containing protein</fullName>
    </submittedName>
</protein>
<accession>A0ABX7Q7P8</accession>
<feature type="domain" description="DUF7507" evidence="1">
    <location>
        <begin position="296"/>
        <end position="393"/>
    </location>
</feature>
<dbReference type="EMBL" id="CP071448">
    <property type="protein sequence ID" value="QSW87049.1"/>
    <property type="molecule type" value="Genomic_DNA"/>
</dbReference>
<dbReference type="NCBIfam" id="TIGR01451">
    <property type="entry name" value="B_ant_repeat"/>
    <property type="match status" value="1"/>
</dbReference>
<dbReference type="RefSeq" id="WP_207294314.1">
    <property type="nucleotide sequence ID" value="NZ_CP071448.1"/>
</dbReference>
<dbReference type="NCBIfam" id="NF033708">
    <property type="entry name" value="T9SS_Cterm_ChiA"/>
    <property type="match status" value="1"/>
</dbReference>
<sequence length="1024" mass="108347">MSPKLLLFARSLVLKSIVLFFFLVSFEMAAQSTVSRIITDWKGYWSSTTTTGVGNRPDDVNNLLAFTWHGTTYSTGVNNTILNNNSVTYNAQRFRALKIQTLGSTSSMYFLQGSMIDGSASTATLVPPIAGSTATGAELASRLTDGTNGLTLGTGIANIKAGTAEFKIGTNNLNLSGLGDGIPDLIVTQVADPGGSTPDTFKFIDALGNTVGTELSINFNSVNAVGTYSLDLFKMDGTVGFPAASTRDIRVLGIETSEFGITSANAAQVDRFVVTFSGSSDCAFIAFNTNSLKIAELSLIKKASMASCGKVGDVINYTFDIKNTGEVPITDINVTDPMPGLVITGNPISSLAVGATATVTGTYTITAADVNLGRVINSAKVTGTDPSLNIVEDISGQTYTDNIATTIDLLAPPTIGTITNTTCTALGTVVLNNLPSTGTWTVERSPGLVTTTGTGTTATITGIPAGTYTFRVTNSTGCKSPASASAVITDQSSTTWNGTAWSNGTPTSTKGAVFTGAYTITADLTACSCTINSPVNMVVPSGITLNIVNGLTVNSGASLVFNNNSSLVQTNTGTNINTGNITYRRDTQPVRRYDYTYWSSPITAAPAFTLANLSPATLGDKYYSYNPSTGWVINYNGTLTMAKGTGYIVRAPQTFSIVTPAVYSASFIGVPNNGNTTIAVSPNSWNLIGNPYPSAIDATSLITSNSTIGTLYFWTHNLPPSGSVPGDAIYNYTASDYAVFNLLGSTGTASGSPAPNGYISAGQAFFTNTGSGSSITFTNTMRVAGNNTQFYKTANTNAIERNRIWLNFTNAEGAFKQALVGYAGGATNNWDLQYDAITLDGNTYIDFYSINDNTSLTIQARALPFDDADVVPMGYKATVAGEFTIAIDHTDGLFNQQAIYLEDKKANIIHDLKASDYKFNTETGTFTDRFVLRYTNKNLGTGDFENTEDALLISVKDKTIKIISSKETIKEVNIYDISGKLLYSKKKIGAAEFSISNLQAADQVLVVKTVLENNALLTRKIIFK</sequence>
<organism evidence="2 3">
    <name type="scientific">Flavobacterium endoglycinae</name>
    <dbReference type="NCBI Taxonomy" id="2816357"/>
    <lineage>
        <taxon>Bacteria</taxon>
        <taxon>Pseudomonadati</taxon>
        <taxon>Bacteroidota</taxon>
        <taxon>Flavobacteriia</taxon>
        <taxon>Flavobacteriales</taxon>
        <taxon>Flavobacteriaceae</taxon>
        <taxon>Flavobacterium</taxon>
    </lineage>
</organism>
<gene>
    <name evidence="2" type="ORF">J0383_12145</name>
</gene>
<keyword evidence="3" id="KW-1185">Reference proteome</keyword>
<dbReference type="Pfam" id="PF24346">
    <property type="entry name" value="DUF7507"/>
    <property type="match status" value="1"/>
</dbReference>
<reference evidence="2 3" key="1">
    <citation type="submission" date="2021-03" db="EMBL/GenBank/DDBJ databases">
        <title>Flavobacterium kribbensis sp. nov, an endophytic bacteria, isolated from soybean.</title>
        <authorList>
            <person name="Lee J."/>
            <person name="Seo J."/>
        </authorList>
    </citation>
    <scope>NUCLEOTIDE SEQUENCE [LARGE SCALE GENOMIC DNA]</scope>
    <source>
        <strain evidence="2 3">BB8</strain>
    </source>
</reference>
<name>A0ABX7Q7P8_9FLAO</name>
<evidence type="ECO:0000313" key="2">
    <source>
        <dbReference type="EMBL" id="QSW87049.1"/>
    </source>
</evidence>
<dbReference type="InterPro" id="IPR047589">
    <property type="entry name" value="DUF11_rpt"/>
</dbReference>
<proteinExistence type="predicted"/>
<evidence type="ECO:0000259" key="1">
    <source>
        <dbReference type="Pfam" id="PF24346"/>
    </source>
</evidence>
<dbReference type="Proteomes" id="UP000663440">
    <property type="component" value="Chromosome"/>
</dbReference>